<reference evidence="4" key="1">
    <citation type="submission" date="2022-11" db="UniProtKB">
        <authorList>
            <consortium name="WormBaseParasite"/>
        </authorList>
    </citation>
    <scope>IDENTIFICATION</scope>
</reference>
<feature type="domain" description="CCHC-type" evidence="2">
    <location>
        <begin position="96"/>
        <end position="111"/>
    </location>
</feature>
<keyword evidence="3" id="KW-1185">Reference proteome</keyword>
<keyword evidence="1" id="KW-0479">Metal-binding</keyword>
<keyword evidence="1" id="KW-0862">Zinc</keyword>
<dbReference type="InterPro" id="IPR036875">
    <property type="entry name" value="Znf_CCHC_sf"/>
</dbReference>
<dbReference type="WBParaSite" id="jg2262">
    <property type="protein sequence ID" value="jg2262"/>
    <property type="gene ID" value="jg2262"/>
</dbReference>
<keyword evidence="1" id="KW-0863">Zinc-finger</keyword>
<evidence type="ECO:0000256" key="1">
    <source>
        <dbReference type="PROSITE-ProRule" id="PRU00047"/>
    </source>
</evidence>
<dbReference type="PROSITE" id="PS50158">
    <property type="entry name" value="ZF_CCHC"/>
    <property type="match status" value="4"/>
</dbReference>
<protein>
    <submittedName>
        <fullName evidence="4">CCHC-type domain-containing protein</fullName>
    </submittedName>
</protein>
<dbReference type="Gene3D" id="4.10.60.10">
    <property type="entry name" value="Zinc finger, CCHC-type"/>
    <property type="match status" value="4"/>
</dbReference>
<organism evidence="3 4">
    <name type="scientific">Ditylenchus dipsaci</name>
    <dbReference type="NCBI Taxonomy" id="166011"/>
    <lineage>
        <taxon>Eukaryota</taxon>
        <taxon>Metazoa</taxon>
        <taxon>Ecdysozoa</taxon>
        <taxon>Nematoda</taxon>
        <taxon>Chromadorea</taxon>
        <taxon>Rhabditida</taxon>
        <taxon>Tylenchina</taxon>
        <taxon>Tylenchomorpha</taxon>
        <taxon>Sphaerularioidea</taxon>
        <taxon>Anguinidae</taxon>
        <taxon>Anguininae</taxon>
        <taxon>Ditylenchus</taxon>
    </lineage>
</organism>
<dbReference type="PANTHER" id="PTHR23002">
    <property type="entry name" value="ZINC FINGER CCHC DOMAIN CONTAINING PROTEIN"/>
    <property type="match status" value="1"/>
</dbReference>
<dbReference type="InterPro" id="IPR001878">
    <property type="entry name" value="Znf_CCHC"/>
</dbReference>
<dbReference type="Proteomes" id="UP000887574">
    <property type="component" value="Unplaced"/>
</dbReference>
<accession>A0A915DTA3</accession>
<sequence>MLRSCLTSRNTLVSFVHNKIRALCALPSADQKNAYNTGSGFGSNNVCYNCGQPGHFARECTEAPTQAMNCYNCGQPGHFSRECPQPRNSNPIQKNCYNCGQPGHISIACPEPPKSRLGGDQDFRKCYNCGETGHVSYNCPQPSNRNQ</sequence>
<feature type="domain" description="CCHC-type" evidence="2">
    <location>
        <begin position="124"/>
        <end position="141"/>
    </location>
</feature>
<dbReference type="SMART" id="SM00343">
    <property type="entry name" value="ZnF_C2HC"/>
    <property type="match status" value="4"/>
</dbReference>
<dbReference type="InterPro" id="IPR051714">
    <property type="entry name" value="Znf_CCHC_NABP"/>
</dbReference>
<evidence type="ECO:0000259" key="2">
    <source>
        <dbReference type="PROSITE" id="PS50158"/>
    </source>
</evidence>
<dbReference type="SUPFAM" id="SSF57756">
    <property type="entry name" value="Retrovirus zinc finger-like domains"/>
    <property type="match status" value="3"/>
</dbReference>
<proteinExistence type="predicted"/>
<dbReference type="GO" id="GO:0008270">
    <property type="term" value="F:zinc ion binding"/>
    <property type="evidence" value="ECO:0007669"/>
    <property type="project" value="UniProtKB-KW"/>
</dbReference>
<dbReference type="AlphaFoldDB" id="A0A915DTA3"/>
<dbReference type="GO" id="GO:0003676">
    <property type="term" value="F:nucleic acid binding"/>
    <property type="evidence" value="ECO:0007669"/>
    <property type="project" value="InterPro"/>
</dbReference>
<evidence type="ECO:0000313" key="4">
    <source>
        <dbReference type="WBParaSite" id="jg2262"/>
    </source>
</evidence>
<dbReference type="Pfam" id="PF00098">
    <property type="entry name" value="zf-CCHC"/>
    <property type="match status" value="4"/>
</dbReference>
<evidence type="ECO:0000313" key="3">
    <source>
        <dbReference type="Proteomes" id="UP000887574"/>
    </source>
</evidence>
<name>A0A915DTA3_9BILA</name>
<feature type="domain" description="CCHC-type" evidence="2">
    <location>
        <begin position="70"/>
        <end position="85"/>
    </location>
</feature>
<feature type="domain" description="CCHC-type" evidence="2">
    <location>
        <begin position="47"/>
        <end position="62"/>
    </location>
</feature>
<dbReference type="GO" id="GO:0019899">
    <property type="term" value="F:enzyme binding"/>
    <property type="evidence" value="ECO:0007669"/>
    <property type="project" value="UniProtKB-ARBA"/>
</dbReference>